<evidence type="ECO:0000313" key="1">
    <source>
        <dbReference type="EMBL" id="ACF62966.1"/>
    </source>
</evidence>
<dbReference type="Proteomes" id="UP000008824">
    <property type="component" value="Chromosome"/>
</dbReference>
<sequence length="39" mass="4498">MGVTHCHLYIMVPQYFLKRQYVATGHHKVSGESMAQDMC</sequence>
<organism evidence="1 2">
    <name type="scientific">Salmonella newport (strain SL254)</name>
    <dbReference type="NCBI Taxonomy" id="423368"/>
    <lineage>
        <taxon>Bacteria</taxon>
        <taxon>Pseudomonadati</taxon>
        <taxon>Pseudomonadota</taxon>
        <taxon>Gammaproteobacteria</taxon>
        <taxon>Enterobacterales</taxon>
        <taxon>Enterobacteriaceae</taxon>
        <taxon>Salmonella</taxon>
    </lineage>
</organism>
<evidence type="ECO:0000313" key="2">
    <source>
        <dbReference type="Proteomes" id="UP000008824"/>
    </source>
</evidence>
<dbReference type="HOGENOM" id="CLU_3316628_0_0_6"/>
<protein>
    <submittedName>
        <fullName evidence="1">Uncharacterized protein</fullName>
    </submittedName>
</protein>
<dbReference type="KEGG" id="see:SNSL254_A2911"/>
<gene>
    <name evidence="1" type="ordered locus">SNSL254_A2911</name>
</gene>
<name>A0A0H3BQ69_SALNS</name>
<reference evidence="1 2" key="1">
    <citation type="journal article" date="2011" name="J. Bacteriol.">
        <title>Comparative genomics of 28 Salmonella enterica isolates: evidence for CRISPR-mediated adaptive sublineage evolution.</title>
        <authorList>
            <person name="Fricke W.F."/>
            <person name="Mammel M.K."/>
            <person name="McDermott P.F."/>
            <person name="Tartera C."/>
            <person name="White D.G."/>
            <person name="Leclerc J.E."/>
            <person name="Ravel J."/>
            <person name="Cebula T.A."/>
        </authorList>
    </citation>
    <scope>NUCLEOTIDE SEQUENCE [LARGE SCALE GENOMIC DNA]</scope>
    <source>
        <strain evidence="1 2">SL254</strain>
    </source>
</reference>
<dbReference type="AlphaFoldDB" id="A0A0H3BQ69"/>
<proteinExistence type="predicted"/>
<dbReference type="EMBL" id="CP001113">
    <property type="protein sequence ID" value="ACF62966.1"/>
    <property type="molecule type" value="Genomic_DNA"/>
</dbReference>
<accession>A0A0H3BQ69</accession>